<proteinExistence type="predicted"/>
<dbReference type="EMBL" id="SPHZ02000007">
    <property type="protein sequence ID" value="KAF0909188.1"/>
    <property type="molecule type" value="Genomic_DNA"/>
</dbReference>
<evidence type="ECO:0000313" key="3">
    <source>
        <dbReference type="Proteomes" id="UP000479710"/>
    </source>
</evidence>
<keyword evidence="1" id="KW-0812">Transmembrane</keyword>
<organism evidence="2 3">
    <name type="scientific">Oryza meyeriana var. granulata</name>
    <dbReference type="NCBI Taxonomy" id="110450"/>
    <lineage>
        <taxon>Eukaryota</taxon>
        <taxon>Viridiplantae</taxon>
        <taxon>Streptophyta</taxon>
        <taxon>Embryophyta</taxon>
        <taxon>Tracheophyta</taxon>
        <taxon>Spermatophyta</taxon>
        <taxon>Magnoliopsida</taxon>
        <taxon>Liliopsida</taxon>
        <taxon>Poales</taxon>
        <taxon>Poaceae</taxon>
        <taxon>BOP clade</taxon>
        <taxon>Oryzoideae</taxon>
        <taxon>Oryzeae</taxon>
        <taxon>Oryzinae</taxon>
        <taxon>Oryza</taxon>
        <taxon>Oryza meyeriana</taxon>
    </lineage>
</organism>
<gene>
    <name evidence="2" type="ORF">E2562_032236</name>
</gene>
<name>A0A6G1D8Z2_9ORYZ</name>
<accession>A0A6G1D8Z2</accession>
<dbReference type="AlphaFoldDB" id="A0A6G1D8Z2"/>
<dbReference type="Proteomes" id="UP000479710">
    <property type="component" value="Unassembled WGS sequence"/>
</dbReference>
<evidence type="ECO:0000256" key="1">
    <source>
        <dbReference type="SAM" id="Phobius"/>
    </source>
</evidence>
<sequence length="174" mass="19832">MRALAIDMEWLVRLLLGLKTSPKRLAVEAAWKRLPKVWFGDGTIMGLHPPSSSATNGEPNIFDDLTGAESVGADAHVVLKALDKLVDKMEKISRDDRYLCFAPFVVLLVLLPLEIGMSIGASKLIEIVRSKGNLTWEEVFLKAYNELTGEETKLWVQEWIREQRTRRRRLRRTC</sequence>
<keyword evidence="1" id="KW-1133">Transmembrane helix</keyword>
<feature type="transmembrane region" description="Helical" evidence="1">
    <location>
        <begin position="98"/>
        <end position="121"/>
    </location>
</feature>
<reference evidence="2 3" key="1">
    <citation type="submission" date="2019-11" db="EMBL/GenBank/DDBJ databases">
        <title>Whole genome sequence of Oryza granulata.</title>
        <authorList>
            <person name="Li W."/>
        </authorList>
    </citation>
    <scope>NUCLEOTIDE SEQUENCE [LARGE SCALE GENOMIC DNA]</scope>
    <source>
        <strain evidence="3">cv. Menghai</strain>
        <tissue evidence="2">Leaf</tissue>
    </source>
</reference>
<protein>
    <submittedName>
        <fullName evidence="2">Uncharacterized protein</fullName>
    </submittedName>
</protein>
<evidence type="ECO:0000313" key="2">
    <source>
        <dbReference type="EMBL" id="KAF0909188.1"/>
    </source>
</evidence>
<comment type="caution">
    <text evidence="2">The sequence shown here is derived from an EMBL/GenBank/DDBJ whole genome shotgun (WGS) entry which is preliminary data.</text>
</comment>
<keyword evidence="3" id="KW-1185">Reference proteome</keyword>
<keyword evidence="1" id="KW-0472">Membrane</keyword>